<evidence type="ECO:0000259" key="12">
    <source>
        <dbReference type="PROSITE" id="PS50897"/>
    </source>
</evidence>
<comment type="function">
    <text evidence="6">E3 ubiquitin-protein ligase component of the CTLH complex.</text>
</comment>
<comment type="subunit">
    <text evidence="7">Identified in the CTLH complex that contains at least RANBP9, MKLN1, MAEA, RMND5A, GID8 and ARMC8.</text>
</comment>
<dbReference type="EMBL" id="JANPWB010000001">
    <property type="protein sequence ID" value="KAJ1213579.1"/>
    <property type="molecule type" value="Genomic_DNA"/>
</dbReference>
<evidence type="ECO:0000256" key="1">
    <source>
        <dbReference type="ARBA" id="ARBA00004496"/>
    </source>
</evidence>
<dbReference type="SMART" id="SM00667">
    <property type="entry name" value="LisH"/>
    <property type="match status" value="1"/>
</dbReference>
<evidence type="ECO:0000256" key="4">
    <source>
        <dbReference type="ARBA" id="ARBA00022771"/>
    </source>
</evidence>
<accession>A0AAV7WNL6</accession>
<dbReference type="GO" id="GO:0061630">
    <property type="term" value="F:ubiquitin protein ligase activity"/>
    <property type="evidence" value="ECO:0007669"/>
    <property type="project" value="InterPro"/>
</dbReference>
<dbReference type="GO" id="GO:0043161">
    <property type="term" value="P:proteasome-mediated ubiquitin-dependent protein catabolic process"/>
    <property type="evidence" value="ECO:0007669"/>
    <property type="project" value="InterPro"/>
</dbReference>
<dbReference type="SMART" id="SM00668">
    <property type="entry name" value="CTLH"/>
    <property type="match status" value="1"/>
</dbReference>
<keyword evidence="4 10" id="KW-0863">Zinc-finger</keyword>
<feature type="region of interest" description="Disordered" evidence="11">
    <location>
        <begin position="1"/>
        <end position="32"/>
    </location>
</feature>
<evidence type="ECO:0000256" key="11">
    <source>
        <dbReference type="SAM" id="MobiDB-lite"/>
    </source>
</evidence>
<organism evidence="14 15">
    <name type="scientific">Pleurodeles waltl</name>
    <name type="common">Iberian ribbed newt</name>
    <dbReference type="NCBI Taxonomy" id="8319"/>
    <lineage>
        <taxon>Eukaryota</taxon>
        <taxon>Metazoa</taxon>
        <taxon>Chordata</taxon>
        <taxon>Craniata</taxon>
        <taxon>Vertebrata</taxon>
        <taxon>Euteleostomi</taxon>
        <taxon>Amphibia</taxon>
        <taxon>Batrachia</taxon>
        <taxon>Caudata</taxon>
        <taxon>Salamandroidea</taxon>
        <taxon>Salamandridae</taxon>
        <taxon>Pleurodelinae</taxon>
        <taxon>Pleurodeles</taxon>
    </lineage>
</organism>
<evidence type="ECO:0000256" key="10">
    <source>
        <dbReference type="PROSITE-ProRule" id="PRU01215"/>
    </source>
</evidence>
<evidence type="ECO:0000256" key="7">
    <source>
        <dbReference type="ARBA" id="ARBA00063573"/>
    </source>
</evidence>
<sequence length="488" mass="54429">MSHREAQGECESPCEVPGTALAPTPAPPPEPAMDQCVTVERELEKVLHKFSGYGQHSERSLEELIDYTSGLRREILQTASQEGELSGTLSLVLTQCCKRIKDTVQKLASDHKDIHSSVSRVGKAIDKASPSPAPHPATPSDPCLPLYPLRRRSHVLSHDVERPPGEPGGRVVQGQRENRTQAINFGVRQSQPNFDSDISSVGIDGCWQTDSQRILSEVMVEHFFRQGMLDVAEELCQEAGLSIDSSQKEPFVELNRILEGLKVRVLRPALEWAVSNREMLMAQNSSLEFKLHRLYFISLLMGGTQNQREALQYAKNFQPFAVNHQKDIQVLMGSLVYLRQGIENSPYVHLLDANQWADICDIFTRDACALLGLSVESPLSVSFSAGCVALPALINIKAVIEQRQCTGVWNQKDELPIEVDLGKKCWYHSIFACPILRQQTTENNPPMKLVCGHIISRDALNKMFNGSKLKCPYCPMEQSPGDAKQIFF</sequence>
<dbReference type="InterPro" id="IPR045098">
    <property type="entry name" value="Fyv10_fam"/>
</dbReference>
<feature type="domain" description="CTLH" evidence="12">
    <location>
        <begin position="250"/>
        <end position="307"/>
    </location>
</feature>
<dbReference type="SUPFAM" id="SSF57850">
    <property type="entry name" value="RING/U-box"/>
    <property type="match status" value="1"/>
</dbReference>
<dbReference type="AlphaFoldDB" id="A0AAV7WNL6"/>
<evidence type="ECO:0000313" key="15">
    <source>
        <dbReference type="Proteomes" id="UP001066276"/>
    </source>
</evidence>
<dbReference type="PANTHER" id="PTHR12170">
    <property type="entry name" value="MACROPHAGE ERYTHROBLAST ATTACHER-RELATED"/>
    <property type="match status" value="1"/>
</dbReference>
<keyword evidence="3" id="KW-0479">Metal-binding</keyword>
<feature type="domain" description="RING-Gid-type" evidence="13">
    <location>
        <begin position="433"/>
        <end position="474"/>
    </location>
</feature>
<dbReference type="PROSITE" id="PS50897">
    <property type="entry name" value="CTLH"/>
    <property type="match status" value="1"/>
</dbReference>
<dbReference type="InterPro" id="IPR006595">
    <property type="entry name" value="CTLH_C"/>
</dbReference>
<dbReference type="PROSITE" id="PS50896">
    <property type="entry name" value="LISH"/>
    <property type="match status" value="1"/>
</dbReference>
<dbReference type="GO" id="GO:0005634">
    <property type="term" value="C:nucleus"/>
    <property type="evidence" value="ECO:0007669"/>
    <property type="project" value="TreeGrafter"/>
</dbReference>
<reference evidence="14" key="1">
    <citation type="journal article" date="2022" name="bioRxiv">
        <title>Sequencing and chromosome-scale assembly of the giantPleurodeles waltlgenome.</title>
        <authorList>
            <person name="Brown T."/>
            <person name="Elewa A."/>
            <person name="Iarovenko S."/>
            <person name="Subramanian E."/>
            <person name="Araus A.J."/>
            <person name="Petzold A."/>
            <person name="Susuki M."/>
            <person name="Suzuki K.-i.T."/>
            <person name="Hayashi T."/>
            <person name="Toyoda A."/>
            <person name="Oliveira C."/>
            <person name="Osipova E."/>
            <person name="Leigh N.D."/>
            <person name="Simon A."/>
            <person name="Yun M.H."/>
        </authorList>
    </citation>
    <scope>NUCLEOTIDE SEQUENCE</scope>
    <source>
        <strain evidence="14">20211129_DDA</strain>
        <tissue evidence="14">Liver</tissue>
    </source>
</reference>
<dbReference type="InterPro" id="IPR024964">
    <property type="entry name" value="CTLH/CRA"/>
</dbReference>
<evidence type="ECO:0000256" key="8">
    <source>
        <dbReference type="ARBA" id="ARBA00072507"/>
    </source>
</evidence>
<dbReference type="Proteomes" id="UP001066276">
    <property type="component" value="Chromosome 1_1"/>
</dbReference>
<evidence type="ECO:0000256" key="5">
    <source>
        <dbReference type="ARBA" id="ARBA00022833"/>
    </source>
</evidence>
<evidence type="ECO:0000256" key="9">
    <source>
        <dbReference type="ARBA" id="ARBA00078680"/>
    </source>
</evidence>
<evidence type="ECO:0000256" key="6">
    <source>
        <dbReference type="ARBA" id="ARBA00056502"/>
    </source>
</evidence>
<dbReference type="GO" id="GO:0034657">
    <property type="term" value="C:GID complex"/>
    <property type="evidence" value="ECO:0007669"/>
    <property type="project" value="TreeGrafter"/>
</dbReference>
<evidence type="ECO:0000256" key="2">
    <source>
        <dbReference type="ARBA" id="ARBA00022490"/>
    </source>
</evidence>
<proteinExistence type="predicted"/>
<keyword evidence="5" id="KW-0862">Zinc</keyword>
<dbReference type="InterPro" id="IPR013144">
    <property type="entry name" value="CRA_dom"/>
</dbReference>
<dbReference type="Pfam" id="PF13445">
    <property type="entry name" value="zf-RING_UBOX"/>
    <property type="match status" value="1"/>
</dbReference>
<evidence type="ECO:0000259" key="13">
    <source>
        <dbReference type="PROSITE" id="PS51867"/>
    </source>
</evidence>
<dbReference type="Pfam" id="PF10607">
    <property type="entry name" value="CTLH"/>
    <property type="match status" value="1"/>
</dbReference>
<dbReference type="GO" id="GO:0008270">
    <property type="term" value="F:zinc ion binding"/>
    <property type="evidence" value="ECO:0007669"/>
    <property type="project" value="UniProtKB-KW"/>
</dbReference>
<name>A0AAV7WNL6_PLEWA</name>
<dbReference type="InterPro" id="IPR044063">
    <property type="entry name" value="ZF_RING_GID"/>
</dbReference>
<comment type="caution">
    <text evidence="14">The sequence shown here is derived from an EMBL/GenBank/DDBJ whole genome shotgun (WGS) entry which is preliminary data.</text>
</comment>
<dbReference type="FunFam" id="3.30.40.10:FF:000143">
    <property type="entry name" value="Regulator of gluconeogenesis Rmd5"/>
    <property type="match status" value="1"/>
</dbReference>
<protein>
    <recommendedName>
        <fullName evidence="8">E3 ubiquitin-protein ligase RMND5A</fullName>
    </recommendedName>
    <alternativeName>
        <fullName evidence="9">Protein RMD5 homolog A</fullName>
    </alternativeName>
</protein>
<evidence type="ECO:0000256" key="3">
    <source>
        <dbReference type="ARBA" id="ARBA00022723"/>
    </source>
</evidence>
<keyword evidence="2" id="KW-0963">Cytoplasm</keyword>
<gene>
    <name evidence="14" type="ORF">NDU88_001213</name>
</gene>
<feature type="zinc finger region" description="RING-Gid-type" evidence="10">
    <location>
        <begin position="433"/>
        <end position="474"/>
    </location>
</feature>
<dbReference type="InterPro" id="IPR027370">
    <property type="entry name" value="Znf-RING_euk"/>
</dbReference>
<dbReference type="PROSITE" id="PS51867">
    <property type="entry name" value="ZF_RING_GID"/>
    <property type="match status" value="1"/>
</dbReference>
<dbReference type="SMART" id="SM00757">
    <property type="entry name" value="CRA"/>
    <property type="match status" value="1"/>
</dbReference>
<dbReference type="PANTHER" id="PTHR12170:SF5">
    <property type="entry name" value="E3 UBIQUITIN-PROTEIN TRANSFERASE RMND5A"/>
    <property type="match status" value="1"/>
</dbReference>
<comment type="subcellular location">
    <subcellularLocation>
        <location evidence="1">Cytoplasm</location>
    </subcellularLocation>
</comment>
<dbReference type="GO" id="GO:0005737">
    <property type="term" value="C:cytoplasm"/>
    <property type="evidence" value="ECO:0007669"/>
    <property type="project" value="UniProtKB-SubCell"/>
</dbReference>
<evidence type="ECO:0000313" key="14">
    <source>
        <dbReference type="EMBL" id="KAJ1213579.1"/>
    </source>
</evidence>
<dbReference type="InterPro" id="IPR006594">
    <property type="entry name" value="LisH"/>
</dbReference>
<keyword evidence="15" id="KW-1185">Reference proteome</keyword>